<dbReference type="RefSeq" id="XP_004224521.1">
    <property type="nucleotide sequence ID" value="XM_004224473.1"/>
</dbReference>
<keyword evidence="5" id="KW-0378">Hydrolase</keyword>
<dbReference type="GO" id="GO:0016788">
    <property type="term" value="F:hydrolase activity, acting on ester bonds"/>
    <property type="evidence" value="ECO:0007669"/>
    <property type="project" value="InterPro"/>
</dbReference>
<reference evidence="8 9" key="1">
    <citation type="journal article" date="2012" name="Nat. Genet.">
        <title>Plasmodium cynomolgi genome sequences provide insight into Plasmodium vivax and the monkey malaria clade.</title>
        <authorList>
            <person name="Tachibana S."/>
            <person name="Sullivan S.A."/>
            <person name="Kawai S."/>
            <person name="Nakamura S."/>
            <person name="Kim H.R."/>
            <person name="Goto N."/>
            <person name="Arisue N."/>
            <person name="Palacpac N.M.Q."/>
            <person name="Honma H."/>
            <person name="Yagi M."/>
            <person name="Tougan T."/>
            <person name="Katakai Y."/>
            <person name="Kaneko O."/>
            <person name="Mita T."/>
            <person name="Kita K."/>
            <person name="Yasutomi Y."/>
            <person name="Sutton P.L."/>
            <person name="Shakhbatyan R."/>
            <person name="Horii T."/>
            <person name="Yasunaga T."/>
            <person name="Barnwell J.W."/>
            <person name="Escalante A.A."/>
            <person name="Carlton J.M."/>
            <person name="Tanabe K."/>
        </authorList>
    </citation>
    <scope>NUCLEOTIDE SEQUENCE [LARGE SCALE GENOMIC DNA]</scope>
    <source>
        <strain evidence="8 9">B</strain>
    </source>
</reference>
<evidence type="ECO:0000256" key="5">
    <source>
        <dbReference type="ARBA" id="ARBA00022801"/>
    </source>
</evidence>
<evidence type="ECO:0000256" key="6">
    <source>
        <dbReference type="ARBA" id="ARBA00023157"/>
    </source>
</evidence>
<dbReference type="InterPro" id="IPR003154">
    <property type="entry name" value="S1/P1nuclease"/>
</dbReference>
<keyword evidence="7" id="KW-0325">Glycoprotein</keyword>
<dbReference type="OMA" id="LRYFIHI"/>
<proteinExistence type="inferred from homology"/>
<dbReference type="Gene3D" id="1.10.575.10">
    <property type="entry name" value="P1 Nuclease"/>
    <property type="match status" value="1"/>
</dbReference>
<organism evidence="8 9">
    <name type="scientific">Plasmodium cynomolgi (strain B)</name>
    <dbReference type="NCBI Taxonomy" id="1120755"/>
    <lineage>
        <taxon>Eukaryota</taxon>
        <taxon>Sar</taxon>
        <taxon>Alveolata</taxon>
        <taxon>Apicomplexa</taxon>
        <taxon>Aconoidasida</taxon>
        <taxon>Haemosporida</taxon>
        <taxon>Plasmodiidae</taxon>
        <taxon>Plasmodium</taxon>
        <taxon>Plasmodium (Plasmodium)</taxon>
    </lineage>
</organism>
<keyword evidence="9" id="KW-1185">Reference proteome</keyword>
<dbReference type="AlphaFoldDB" id="K6UXS3"/>
<name>K6UXS3_PLACD</name>
<keyword evidence="2" id="KW-0540">Nuclease</keyword>
<dbReference type="GeneID" id="14694952"/>
<keyword evidence="4" id="KW-0255">Endonuclease</keyword>
<gene>
    <name evidence="8" type="ORF">PCYB_134480</name>
</gene>
<dbReference type="PhylomeDB" id="K6UXS3"/>
<dbReference type="GO" id="GO:0004519">
    <property type="term" value="F:endonuclease activity"/>
    <property type="evidence" value="ECO:0007669"/>
    <property type="project" value="UniProtKB-KW"/>
</dbReference>
<evidence type="ECO:0000256" key="2">
    <source>
        <dbReference type="ARBA" id="ARBA00022722"/>
    </source>
</evidence>
<dbReference type="VEuPathDB" id="PlasmoDB:PCYB_134480"/>
<dbReference type="eggNOG" id="ENOG502S7N4">
    <property type="taxonomic scope" value="Eukaryota"/>
</dbReference>
<dbReference type="Pfam" id="PF02265">
    <property type="entry name" value="S1-P1_nuclease"/>
    <property type="match status" value="1"/>
</dbReference>
<evidence type="ECO:0000256" key="7">
    <source>
        <dbReference type="ARBA" id="ARBA00023180"/>
    </source>
</evidence>
<protein>
    <recommendedName>
        <fullName evidence="10">P1/s1 nuclease</fullName>
    </recommendedName>
</protein>
<evidence type="ECO:0000313" key="9">
    <source>
        <dbReference type="Proteomes" id="UP000006319"/>
    </source>
</evidence>
<dbReference type="KEGG" id="pcy:PCYB_134480"/>
<dbReference type="OrthoDB" id="441446at2759"/>
<comment type="similarity">
    <text evidence="1">Belongs to the nuclease type I family.</text>
</comment>
<evidence type="ECO:0000256" key="3">
    <source>
        <dbReference type="ARBA" id="ARBA00022723"/>
    </source>
</evidence>
<evidence type="ECO:0000256" key="1">
    <source>
        <dbReference type="ARBA" id="ARBA00009547"/>
    </source>
</evidence>
<keyword evidence="6" id="KW-1015">Disulfide bond</keyword>
<dbReference type="InterPro" id="IPR008947">
    <property type="entry name" value="PLipase_C/P1_nuclease_dom_sf"/>
</dbReference>
<dbReference type="PANTHER" id="PTHR33146:SF10">
    <property type="entry name" value="STRAND-SPECIFIC NUCLEASE, PUTATIVE-RELATED"/>
    <property type="match status" value="1"/>
</dbReference>
<accession>K6UXS3</accession>
<dbReference type="SUPFAM" id="SSF48537">
    <property type="entry name" value="Phospholipase C/P1 nuclease"/>
    <property type="match status" value="1"/>
</dbReference>
<sequence length="302" mass="35685">MLVSAIAYEGLTNEEKLVLDKIFKNYKEDKDFNDPITGAIWSDHIKPIDYHYPDKIRRIGGINLMNKWHYINKPYNPTNITLNAYHKEFYQKTDNALSVLKSIFTSLKSVKRKENHGSFFSYNFNLRYFIHIFGDVHEPLHAINFFNKHFLEGDSGGTQIHVMYHKKMEKLHYLCDCIFHSRSKKWPTSGKKEMLEEANALMKIYPPEYFEDRLKNDLSDLEYLDFIINDSYSKAVDSIYSNFPLDTLNSKTSYVLNNFSVVSMKKMLNEQIVLGGYRLRRYLKIMIENVPDDLVKVHKYIK</sequence>
<evidence type="ECO:0000256" key="4">
    <source>
        <dbReference type="ARBA" id="ARBA00022759"/>
    </source>
</evidence>
<dbReference type="PANTHER" id="PTHR33146">
    <property type="entry name" value="ENDONUCLEASE 4"/>
    <property type="match status" value="1"/>
</dbReference>
<keyword evidence="3" id="KW-0479">Metal-binding</keyword>
<dbReference type="GO" id="GO:0006308">
    <property type="term" value="P:DNA catabolic process"/>
    <property type="evidence" value="ECO:0007669"/>
    <property type="project" value="InterPro"/>
</dbReference>
<dbReference type="EMBL" id="DF157105">
    <property type="protein sequence ID" value="GAB68574.1"/>
    <property type="molecule type" value="Genomic_DNA"/>
</dbReference>
<dbReference type="GO" id="GO:0003676">
    <property type="term" value="F:nucleic acid binding"/>
    <property type="evidence" value="ECO:0007669"/>
    <property type="project" value="InterPro"/>
</dbReference>
<evidence type="ECO:0000313" key="8">
    <source>
        <dbReference type="EMBL" id="GAB68574.1"/>
    </source>
</evidence>
<dbReference type="Proteomes" id="UP000006319">
    <property type="component" value="Chromosome 13"/>
</dbReference>
<feature type="non-terminal residue" evidence="8">
    <location>
        <position position="302"/>
    </location>
</feature>
<evidence type="ECO:0008006" key="10">
    <source>
        <dbReference type="Google" id="ProtNLM"/>
    </source>
</evidence>
<dbReference type="CDD" id="cd11010">
    <property type="entry name" value="S1-P1_nuclease"/>
    <property type="match status" value="1"/>
</dbReference>
<dbReference type="GO" id="GO:0046872">
    <property type="term" value="F:metal ion binding"/>
    <property type="evidence" value="ECO:0007669"/>
    <property type="project" value="UniProtKB-KW"/>
</dbReference>